<gene>
    <name evidence="2" type="ORF">AWZ03_007117</name>
</gene>
<evidence type="ECO:0000313" key="3">
    <source>
        <dbReference type="Proteomes" id="UP000295192"/>
    </source>
</evidence>
<accession>A0A484BFA6</accession>
<evidence type="ECO:0000313" key="2">
    <source>
        <dbReference type="EMBL" id="TDG46461.1"/>
    </source>
</evidence>
<dbReference type="OrthoDB" id="7883414at2759"/>
<protein>
    <submittedName>
        <fullName evidence="2">Uncharacterized protein</fullName>
    </submittedName>
</protein>
<keyword evidence="1" id="KW-0175">Coiled coil</keyword>
<comment type="caution">
    <text evidence="2">The sequence shown here is derived from an EMBL/GenBank/DDBJ whole genome shotgun (WGS) entry which is preliminary data.</text>
</comment>
<dbReference type="AlphaFoldDB" id="A0A484BFA6"/>
<sequence length="138" mass="16019">MYPQSRFFARQLNPGVILTQELKMKMYNFEALHLEKNQLETDIELIRKQQDSIEDKLAEALAEEEFQRCLNGHMTIGPNDSEVLEIFKKHLTSTIDKLASKYERKIYLDIDLQKLKMTIEKDILKVNEEAAAAETATS</sequence>
<dbReference type="Proteomes" id="UP000295192">
    <property type="component" value="Unassembled WGS sequence"/>
</dbReference>
<feature type="coiled-coil region" evidence="1">
    <location>
        <begin position="29"/>
        <end position="63"/>
    </location>
</feature>
<name>A0A484BFA6_DRONA</name>
<dbReference type="OMA" id="EDEFQRC"/>
<organism evidence="2 3">
    <name type="scientific">Drosophila navojoa</name>
    <name type="common">Fruit fly</name>
    <dbReference type="NCBI Taxonomy" id="7232"/>
    <lineage>
        <taxon>Eukaryota</taxon>
        <taxon>Metazoa</taxon>
        <taxon>Ecdysozoa</taxon>
        <taxon>Arthropoda</taxon>
        <taxon>Hexapoda</taxon>
        <taxon>Insecta</taxon>
        <taxon>Pterygota</taxon>
        <taxon>Neoptera</taxon>
        <taxon>Endopterygota</taxon>
        <taxon>Diptera</taxon>
        <taxon>Brachycera</taxon>
        <taxon>Muscomorpha</taxon>
        <taxon>Ephydroidea</taxon>
        <taxon>Drosophilidae</taxon>
        <taxon>Drosophila</taxon>
    </lineage>
</organism>
<proteinExistence type="predicted"/>
<dbReference type="EMBL" id="LSRL02000058">
    <property type="protein sequence ID" value="TDG46461.1"/>
    <property type="molecule type" value="Genomic_DNA"/>
</dbReference>
<reference evidence="2 3" key="1">
    <citation type="journal article" date="2019" name="J. Hered.">
        <title>An Improved Genome Assembly for Drosophila navojoa, the Basal Species in the mojavensis Cluster.</title>
        <authorList>
            <person name="Vanderlinde T."/>
            <person name="Dupim E.G."/>
            <person name="Nazario-Yepiz N.O."/>
            <person name="Carvalho A.B."/>
        </authorList>
    </citation>
    <scope>NUCLEOTIDE SEQUENCE [LARGE SCALE GENOMIC DNA]</scope>
    <source>
        <strain evidence="2">Navoj_Jal97</strain>
        <tissue evidence="2">Whole organism</tissue>
    </source>
</reference>
<keyword evidence="3" id="KW-1185">Reference proteome</keyword>
<evidence type="ECO:0000256" key="1">
    <source>
        <dbReference type="SAM" id="Coils"/>
    </source>
</evidence>